<dbReference type="OrthoDB" id="30289at2759"/>
<dbReference type="Proteomes" id="UP001149163">
    <property type="component" value="Unassembled WGS sequence"/>
</dbReference>
<dbReference type="RefSeq" id="XP_056542270.1">
    <property type="nucleotide sequence ID" value="XM_056689841.1"/>
</dbReference>
<evidence type="ECO:0000313" key="2">
    <source>
        <dbReference type="EMBL" id="KAJ5160713.1"/>
    </source>
</evidence>
<name>A0A9W9LKJ4_9EURO</name>
<dbReference type="AlphaFoldDB" id="A0A9W9LKJ4"/>
<organism evidence="2 3">
    <name type="scientific">Penicillium canariense</name>
    <dbReference type="NCBI Taxonomy" id="189055"/>
    <lineage>
        <taxon>Eukaryota</taxon>
        <taxon>Fungi</taxon>
        <taxon>Dikarya</taxon>
        <taxon>Ascomycota</taxon>
        <taxon>Pezizomycotina</taxon>
        <taxon>Eurotiomycetes</taxon>
        <taxon>Eurotiomycetidae</taxon>
        <taxon>Eurotiales</taxon>
        <taxon>Aspergillaceae</taxon>
        <taxon>Penicillium</taxon>
    </lineage>
</organism>
<dbReference type="PROSITE" id="PS50191">
    <property type="entry name" value="CRAL_TRIO"/>
    <property type="match status" value="1"/>
</dbReference>
<accession>A0A9W9LKJ4</accession>
<dbReference type="PANTHER" id="PTHR45657">
    <property type="entry name" value="CRAL-TRIO DOMAIN-CONTAINING PROTEIN YKL091C-RELATED"/>
    <property type="match status" value="1"/>
</dbReference>
<dbReference type="EMBL" id="JAPQKN010000004">
    <property type="protein sequence ID" value="KAJ5160713.1"/>
    <property type="molecule type" value="Genomic_DNA"/>
</dbReference>
<dbReference type="CDD" id="cd00170">
    <property type="entry name" value="SEC14"/>
    <property type="match status" value="1"/>
</dbReference>
<dbReference type="GeneID" id="81429017"/>
<dbReference type="InterPro" id="IPR051026">
    <property type="entry name" value="PI/PC_transfer"/>
</dbReference>
<proteinExistence type="predicted"/>
<dbReference type="Gene3D" id="3.40.525.10">
    <property type="entry name" value="CRAL-TRIO lipid binding domain"/>
    <property type="match status" value="1"/>
</dbReference>
<reference evidence="2" key="2">
    <citation type="journal article" date="2023" name="IMA Fungus">
        <title>Comparative genomic study of the Penicillium genus elucidates a diverse pangenome and 15 lateral gene transfer events.</title>
        <authorList>
            <person name="Petersen C."/>
            <person name="Sorensen T."/>
            <person name="Nielsen M.R."/>
            <person name="Sondergaard T.E."/>
            <person name="Sorensen J.L."/>
            <person name="Fitzpatrick D.A."/>
            <person name="Frisvad J.C."/>
            <person name="Nielsen K.L."/>
        </authorList>
    </citation>
    <scope>NUCLEOTIDE SEQUENCE</scope>
    <source>
        <strain evidence="2">IBT 26290</strain>
    </source>
</reference>
<feature type="domain" description="CRAL-TRIO" evidence="1">
    <location>
        <begin position="47"/>
        <end position="174"/>
    </location>
</feature>
<evidence type="ECO:0000259" key="1">
    <source>
        <dbReference type="PROSITE" id="PS50191"/>
    </source>
</evidence>
<comment type="caution">
    <text evidence="2">The sequence shown here is derived from an EMBL/GenBank/DDBJ whole genome shotgun (WGS) entry which is preliminary data.</text>
</comment>
<protein>
    <recommendedName>
        <fullName evidence="1">CRAL-TRIO domain-containing protein</fullName>
    </recommendedName>
</protein>
<gene>
    <name evidence="2" type="ORF">N7482_007717</name>
</gene>
<evidence type="ECO:0000313" key="3">
    <source>
        <dbReference type="Proteomes" id="UP001149163"/>
    </source>
</evidence>
<reference evidence="2" key="1">
    <citation type="submission" date="2022-11" db="EMBL/GenBank/DDBJ databases">
        <authorList>
            <person name="Petersen C."/>
        </authorList>
    </citation>
    <scope>NUCLEOTIDE SEQUENCE</scope>
    <source>
        <strain evidence="2">IBT 26290</strain>
    </source>
</reference>
<dbReference type="Pfam" id="PF00650">
    <property type="entry name" value="CRAL_TRIO"/>
    <property type="match status" value="1"/>
</dbReference>
<dbReference type="SUPFAM" id="SSF52087">
    <property type="entry name" value="CRAL/TRIO domain"/>
    <property type="match status" value="1"/>
</dbReference>
<dbReference type="PANTHER" id="PTHR45657:SF20">
    <property type="entry name" value="CRAL_TRIO DOMAIN PROTEIN (AFU_ORTHOLOGUE AFUA_5G00680)"/>
    <property type="match status" value="1"/>
</dbReference>
<dbReference type="InterPro" id="IPR001251">
    <property type="entry name" value="CRAL-TRIO_dom"/>
</dbReference>
<dbReference type="InterPro" id="IPR036865">
    <property type="entry name" value="CRAL-TRIO_dom_sf"/>
</dbReference>
<dbReference type="SMART" id="SM00516">
    <property type="entry name" value="SEC14"/>
    <property type="match status" value="1"/>
</dbReference>
<keyword evidence="3" id="KW-1185">Reference proteome</keyword>
<sequence length="237" mass="26674">MFNLSCLDKRNLACWEKTCHTATWSNSQTKANRPPEPDMLQLASVFHDSLNRLVLPLCSMMTDRPNPLVPITSSIYLVDASGLGLKQGWSLRYFAQEISWLLSTCYPETIQRVFVCNAPSYFSTIWKYLKSWVDPNTAEKIVVLSSPEVLPTLEEYIDNSNIPTAFGGGFSFRHGMLPELDDNIWRHFSWRLPSRPLPPGPIKWIEIADGRITALAVGGEAGSKRTETIATLDPVKN</sequence>